<organism evidence="8 9">
    <name type="scientific">Lwoffella lincolnii</name>
    <dbReference type="NCBI Taxonomy" id="90241"/>
    <lineage>
        <taxon>Bacteria</taxon>
        <taxon>Pseudomonadati</taxon>
        <taxon>Pseudomonadota</taxon>
        <taxon>Gammaproteobacteria</taxon>
        <taxon>Moraxellales</taxon>
        <taxon>Moraxellaceae</taxon>
        <taxon>Lwoffella</taxon>
    </lineage>
</organism>
<dbReference type="RefSeq" id="WP_078306185.1">
    <property type="nucleotide sequence ID" value="NZ_MUYT01000001.1"/>
</dbReference>
<evidence type="ECO:0000256" key="4">
    <source>
        <dbReference type="ARBA" id="ARBA00022932"/>
    </source>
</evidence>
<keyword evidence="2" id="KW-0548">Nucleotidyltransferase</keyword>
<dbReference type="PANTHER" id="PTHR34388">
    <property type="entry name" value="DNA POLYMERASE III SUBUNIT DELTA"/>
    <property type="match status" value="1"/>
</dbReference>
<comment type="similarity">
    <text evidence="5">Belongs to the DNA polymerase HolA subunit family.</text>
</comment>
<comment type="caution">
    <text evidence="8">The sequence shown here is derived from an EMBL/GenBank/DDBJ whole genome shotgun (WGS) entry which is preliminary data.</text>
</comment>
<dbReference type="PANTHER" id="PTHR34388:SF1">
    <property type="entry name" value="DNA POLYMERASE III SUBUNIT DELTA"/>
    <property type="match status" value="1"/>
</dbReference>
<dbReference type="NCBIfam" id="TIGR01128">
    <property type="entry name" value="holA"/>
    <property type="match status" value="1"/>
</dbReference>
<keyword evidence="9" id="KW-1185">Reference proteome</keyword>
<dbReference type="GO" id="GO:0006261">
    <property type="term" value="P:DNA-templated DNA replication"/>
    <property type="evidence" value="ECO:0007669"/>
    <property type="project" value="TreeGrafter"/>
</dbReference>
<dbReference type="InterPro" id="IPR027417">
    <property type="entry name" value="P-loop_NTPase"/>
</dbReference>
<dbReference type="AlphaFoldDB" id="A0A1T0CK93"/>
<accession>A0A1T0CK93</accession>
<evidence type="ECO:0000256" key="5">
    <source>
        <dbReference type="ARBA" id="ARBA00034754"/>
    </source>
</evidence>
<evidence type="ECO:0000256" key="3">
    <source>
        <dbReference type="ARBA" id="ARBA00022705"/>
    </source>
</evidence>
<evidence type="ECO:0000256" key="2">
    <source>
        <dbReference type="ARBA" id="ARBA00022695"/>
    </source>
</evidence>
<evidence type="ECO:0000313" key="9">
    <source>
        <dbReference type="Proteomes" id="UP000191094"/>
    </source>
</evidence>
<dbReference type="Gene3D" id="3.40.50.300">
    <property type="entry name" value="P-loop containing nucleotide triphosphate hydrolases"/>
    <property type="match status" value="1"/>
</dbReference>
<dbReference type="SUPFAM" id="SSF48019">
    <property type="entry name" value="post-AAA+ oligomerization domain-like"/>
    <property type="match status" value="1"/>
</dbReference>
<reference evidence="8 9" key="1">
    <citation type="submission" date="2017-02" db="EMBL/GenBank/DDBJ databases">
        <title>Draft genome sequence of Moraxella lincolnii CCUG 9405T type strain.</title>
        <authorList>
            <person name="Salva-Serra F."/>
            <person name="Engstrom-Jakobsson H."/>
            <person name="Thorell K."/>
            <person name="Jaen-Luchoro D."/>
            <person name="Gonzales-Siles L."/>
            <person name="Karlsson R."/>
            <person name="Yazdan S."/>
            <person name="Boulund F."/>
            <person name="Johnning A."/>
            <person name="Engstrand L."/>
            <person name="Kristiansson E."/>
            <person name="Moore E."/>
        </authorList>
    </citation>
    <scope>NUCLEOTIDE SEQUENCE [LARGE SCALE GENOMIC DNA]</scope>
    <source>
        <strain evidence="8 9">CCUG 9405</strain>
    </source>
</reference>
<protein>
    <recommendedName>
        <fullName evidence="7">DNA polymerase III subunit delta</fullName>
        <ecNumber evidence="7">2.7.7.7</ecNumber>
    </recommendedName>
</protein>
<keyword evidence="4" id="KW-0239">DNA-directed DNA polymerase</keyword>
<dbReference type="STRING" id="90241.B0682_00700"/>
<dbReference type="OrthoDB" id="9770982at2"/>
<sequence>MNQPFLSAFDAINSANTTLSPLGFWLAHGDEPLLQQWFADALLAQWQQLGLSHQRIELISAKTWYDVISELNSLSLFDSANAVIVLGNHKPDKDAITQLTDMASASASMSASIATAQSSPSPTLLWLTDKLDKRGLAGKWVAPFKQHGQIVDCRIHDERQRQQILAQQAHHFGIQLSPQSWSRLLEQTQNNLLDAYQTLWRLSFLWQADELNKPINDEQLQAGLVSHSQFSVYDLSQAILLGNAQQVVKIVHALKYAKEPESLVLWVLAKDVRLLQQLVSGQSMPSLGIWQSKQPLYISAQQRHTPANINSWSTQLYHCDQAIKGVIKQPAWEIILHLALDMAGMPIFAKK</sequence>
<keyword evidence="3" id="KW-0235">DNA replication</keyword>
<dbReference type="SUPFAM" id="SSF52540">
    <property type="entry name" value="P-loop containing nucleoside triphosphate hydrolases"/>
    <property type="match status" value="1"/>
</dbReference>
<dbReference type="EMBL" id="MUYT01000001">
    <property type="protein sequence ID" value="OOS22772.1"/>
    <property type="molecule type" value="Genomic_DNA"/>
</dbReference>
<dbReference type="Gene3D" id="1.20.272.10">
    <property type="match status" value="1"/>
</dbReference>
<evidence type="ECO:0000313" key="8">
    <source>
        <dbReference type="EMBL" id="OOS22772.1"/>
    </source>
</evidence>
<dbReference type="EC" id="2.7.7.7" evidence="7"/>
<evidence type="ECO:0000256" key="7">
    <source>
        <dbReference type="NCBIfam" id="TIGR01128"/>
    </source>
</evidence>
<evidence type="ECO:0000256" key="1">
    <source>
        <dbReference type="ARBA" id="ARBA00022679"/>
    </source>
</evidence>
<evidence type="ECO:0000256" key="6">
    <source>
        <dbReference type="ARBA" id="ARBA00049244"/>
    </source>
</evidence>
<name>A0A1T0CK93_9GAMM</name>
<dbReference type="Gene3D" id="1.10.8.60">
    <property type="match status" value="1"/>
</dbReference>
<dbReference type="GO" id="GO:0003677">
    <property type="term" value="F:DNA binding"/>
    <property type="evidence" value="ECO:0007669"/>
    <property type="project" value="InterPro"/>
</dbReference>
<dbReference type="InterPro" id="IPR005790">
    <property type="entry name" value="DNA_polIII_delta"/>
</dbReference>
<proteinExistence type="inferred from homology"/>
<dbReference type="Proteomes" id="UP000191094">
    <property type="component" value="Unassembled WGS sequence"/>
</dbReference>
<keyword evidence="1" id="KW-0808">Transferase</keyword>
<dbReference type="GO" id="GO:0003887">
    <property type="term" value="F:DNA-directed DNA polymerase activity"/>
    <property type="evidence" value="ECO:0007669"/>
    <property type="project" value="UniProtKB-UniRule"/>
</dbReference>
<comment type="catalytic activity">
    <reaction evidence="6">
        <text>DNA(n) + a 2'-deoxyribonucleoside 5'-triphosphate = DNA(n+1) + diphosphate</text>
        <dbReference type="Rhea" id="RHEA:22508"/>
        <dbReference type="Rhea" id="RHEA-COMP:17339"/>
        <dbReference type="Rhea" id="RHEA-COMP:17340"/>
        <dbReference type="ChEBI" id="CHEBI:33019"/>
        <dbReference type="ChEBI" id="CHEBI:61560"/>
        <dbReference type="ChEBI" id="CHEBI:173112"/>
        <dbReference type="EC" id="2.7.7.7"/>
    </reaction>
</comment>
<gene>
    <name evidence="8" type="ORF">B0682_00700</name>
</gene>
<dbReference type="InterPro" id="IPR008921">
    <property type="entry name" value="DNA_pol3_clamp-load_cplx_C"/>
</dbReference>
<dbReference type="GO" id="GO:0009360">
    <property type="term" value="C:DNA polymerase III complex"/>
    <property type="evidence" value="ECO:0007669"/>
    <property type="project" value="UniProtKB-UniRule"/>
</dbReference>